<proteinExistence type="inferred from homology"/>
<feature type="transmembrane region" description="Helical" evidence="6">
    <location>
        <begin position="68"/>
        <end position="87"/>
    </location>
</feature>
<dbReference type="InterPro" id="IPR007919">
    <property type="entry name" value="UPF0220"/>
</dbReference>
<evidence type="ECO:0000256" key="4">
    <source>
        <dbReference type="ARBA" id="ARBA00022989"/>
    </source>
</evidence>
<accession>A0ABR3AUQ1</accession>
<dbReference type="PANTHER" id="PTHR13180">
    <property type="entry name" value="SMALL MEMBRANE PROTEIN-RELATED"/>
    <property type="match status" value="1"/>
</dbReference>
<evidence type="ECO:0000313" key="8">
    <source>
        <dbReference type="Proteomes" id="UP001448207"/>
    </source>
</evidence>
<comment type="subcellular location">
    <subcellularLocation>
        <location evidence="1">Membrane</location>
        <topology evidence="1">Multi-pass membrane protein</topology>
    </subcellularLocation>
</comment>
<dbReference type="Pfam" id="PF05255">
    <property type="entry name" value="UPF0220"/>
    <property type="match status" value="1"/>
</dbReference>
<evidence type="ECO:0000256" key="2">
    <source>
        <dbReference type="ARBA" id="ARBA00005335"/>
    </source>
</evidence>
<feature type="transmembrane region" description="Helical" evidence="6">
    <location>
        <begin position="145"/>
        <end position="168"/>
    </location>
</feature>
<feature type="transmembrane region" description="Helical" evidence="6">
    <location>
        <begin position="108"/>
        <end position="133"/>
    </location>
</feature>
<keyword evidence="4 6" id="KW-1133">Transmembrane helix</keyword>
<evidence type="ECO:0000256" key="6">
    <source>
        <dbReference type="SAM" id="Phobius"/>
    </source>
</evidence>
<protein>
    <recommendedName>
        <fullName evidence="9">Vacuolar protein sorting-associated protein 68</fullName>
    </recommendedName>
</protein>
<evidence type="ECO:0000256" key="3">
    <source>
        <dbReference type="ARBA" id="ARBA00022692"/>
    </source>
</evidence>
<comment type="caution">
    <text evidence="7">The sequence shown here is derived from an EMBL/GenBank/DDBJ whole genome shotgun (WGS) entry which is preliminary data.</text>
</comment>
<keyword evidence="8" id="KW-1185">Reference proteome</keyword>
<sequence length="179" mass="19898">MTLNENRSVFICQSGCCCFPGGFSKANRRIIGVYFSGVLFTLAWWIFVDGVITSARMLENPAPPGFEDWASGIVLTLGMIIVHSIDLQSLRSDSDMYSYDSDYSRVWFCRLMMFLGSTMLAGGLVGSVVVLVFKYVLHELSALDSYLGICQVIQCSLILISTLLLWAVPRQTDDYMGIS</sequence>
<name>A0ABR3AUQ1_PHYBL</name>
<dbReference type="EMBL" id="JBCLYO010000015">
    <property type="protein sequence ID" value="KAL0082606.1"/>
    <property type="molecule type" value="Genomic_DNA"/>
</dbReference>
<reference evidence="7 8" key="1">
    <citation type="submission" date="2024-04" db="EMBL/GenBank/DDBJ databases">
        <title>Symmetric and asymmetric DNA N6-adenine methylation regulates different biological responses in Mucorales.</title>
        <authorList>
            <consortium name="Lawrence Berkeley National Laboratory"/>
            <person name="Lax C."/>
            <person name="Mondo S.J."/>
            <person name="Osorio-Concepcion M."/>
            <person name="Muszewska A."/>
            <person name="Corrochano-Luque M."/>
            <person name="Gutierrez G."/>
            <person name="Riley R."/>
            <person name="Lipzen A."/>
            <person name="Guo J."/>
            <person name="Hundley H."/>
            <person name="Amirebrahimi M."/>
            <person name="Ng V."/>
            <person name="Lorenzo-Gutierrez D."/>
            <person name="Binder U."/>
            <person name="Yang J."/>
            <person name="Song Y."/>
            <person name="Canovas D."/>
            <person name="Navarro E."/>
            <person name="Freitag M."/>
            <person name="Gabaldon T."/>
            <person name="Grigoriev I.V."/>
            <person name="Corrochano L.M."/>
            <person name="Nicolas F.E."/>
            <person name="Garre V."/>
        </authorList>
    </citation>
    <scope>NUCLEOTIDE SEQUENCE [LARGE SCALE GENOMIC DNA]</scope>
    <source>
        <strain evidence="7 8">L51</strain>
    </source>
</reference>
<feature type="transmembrane region" description="Helical" evidence="6">
    <location>
        <begin position="30"/>
        <end position="48"/>
    </location>
</feature>
<keyword evidence="3 6" id="KW-0812">Transmembrane</keyword>
<evidence type="ECO:0000256" key="1">
    <source>
        <dbReference type="ARBA" id="ARBA00004141"/>
    </source>
</evidence>
<evidence type="ECO:0000313" key="7">
    <source>
        <dbReference type="EMBL" id="KAL0082606.1"/>
    </source>
</evidence>
<comment type="similarity">
    <text evidence="2">Belongs to the UPF0220 family.</text>
</comment>
<gene>
    <name evidence="7" type="ORF">J3Q64DRAFT_1752294</name>
</gene>
<dbReference type="Proteomes" id="UP001448207">
    <property type="component" value="Unassembled WGS sequence"/>
</dbReference>
<evidence type="ECO:0008006" key="9">
    <source>
        <dbReference type="Google" id="ProtNLM"/>
    </source>
</evidence>
<evidence type="ECO:0000256" key="5">
    <source>
        <dbReference type="ARBA" id="ARBA00023136"/>
    </source>
</evidence>
<keyword evidence="5 6" id="KW-0472">Membrane</keyword>
<organism evidence="7 8">
    <name type="scientific">Phycomyces blakesleeanus</name>
    <dbReference type="NCBI Taxonomy" id="4837"/>
    <lineage>
        <taxon>Eukaryota</taxon>
        <taxon>Fungi</taxon>
        <taxon>Fungi incertae sedis</taxon>
        <taxon>Mucoromycota</taxon>
        <taxon>Mucoromycotina</taxon>
        <taxon>Mucoromycetes</taxon>
        <taxon>Mucorales</taxon>
        <taxon>Phycomycetaceae</taxon>
        <taxon>Phycomyces</taxon>
    </lineage>
</organism>